<dbReference type="InterPro" id="IPR038297">
    <property type="entry name" value="CcmH/CycL/NrfF/Ccl2_sf"/>
</dbReference>
<evidence type="ECO:0000256" key="6">
    <source>
        <dbReference type="ARBA" id="ARBA00023004"/>
    </source>
</evidence>
<keyword evidence="9" id="KW-0472">Membrane</keyword>
<keyword evidence="9" id="KW-0812">Transmembrane</keyword>
<dbReference type="GO" id="GO:0017004">
    <property type="term" value="P:cytochrome complex assembly"/>
    <property type="evidence" value="ECO:0007669"/>
    <property type="project" value="UniProtKB-KW"/>
</dbReference>
<feature type="transmembrane region" description="Helical" evidence="9">
    <location>
        <begin position="93"/>
        <end position="114"/>
    </location>
</feature>
<dbReference type="CDD" id="cd16378">
    <property type="entry name" value="CcmH_N"/>
    <property type="match status" value="1"/>
</dbReference>
<evidence type="ECO:0000256" key="7">
    <source>
        <dbReference type="ARBA" id="ARBA00037230"/>
    </source>
</evidence>
<evidence type="ECO:0000256" key="5">
    <source>
        <dbReference type="ARBA" id="ARBA00022748"/>
    </source>
</evidence>
<keyword evidence="12" id="KW-1185">Reference proteome</keyword>
<evidence type="ECO:0000256" key="9">
    <source>
        <dbReference type="RuleBase" id="RU364112"/>
    </source>
</evidence>
<organism evidence="11 12">
    <name type="scientific">Methylocystis parvus</name>
    <dbReference type="NCBI Taxonomy" id="134"/>
    <lineage>
        <taxon>Bacteria</taxon>
        <taxon>Pseudomonadati</taxon>
        <taxon>Pseudomonadota</taxon>
        <taxon>Alphaproteobacteria</taxon>
        <taxon>Hyphomicrobiales</taxon>
        <taxon>Methylocystaceae</taxon>
        <taxon>Methylocystis</taxon>
    </lineage>
</organism>
<dbReference type="InterPro" id="IPR051263">
    <property type="entry name" value="C-type_cytochrome_biogenesis"/>
</dbReference>
<keyword evidence="9" id="KW-1133">Transmembrane helix</keyword>
<dbReference type="Proteomes" id="UP000422569">
    <property type="component" value="Chromosome"/>
</dbReference>
<dbReference type="EMBL" id="CP044331">
    <property type="protein sequence ID" value="QGM99515.1"/>
    <property type="molecule type" value="Genomic_DNA"/>
</dbReference>
<keyword evidence="6 9" id="KW-0408">Iron</keyword>
<dbReference type="AlphaFoldDB" id="A0A6B8MAT0"/>
<dbReference type="GO" id="GO:0046872">
    <property type="term" value="F:metal ion binding"/>
    <property type="evidence" value="ECO:0007669"/>
    <property type="project" value="UniProtKB-KW"/>
</dbReference>
<name>A0A6B8MAT0_9HYPH</name>
<evidence type="ECO:0000256" key="3">
    <source>
        <dbReference type="ARBA" id="ARBA00022723"/>
    </source>
</evidence>
<evidence type="ECO:0000313" key="11">
    <source>
        <dbReference type="EMBL" id="QGM99515.1"/>
    </source>
</evidence>
<evidence type="ECO:0000256" key="2">
    <source>
        <dbReference type="ARBA" id="ARBA00022617"/>
    </source>
</evidence>
<keyword evidence="4 9" id="KW-0732">Signal</keyword>
<accession>A0A6B8MAT0</accession>
<dbReference type="PANTHER" id="PTHR47870">
    <property type="entry name" value="CYTOCHROME C-TYPE BIOGENESIS PROTEIN CCMH"/>
    <property type="match status" value="1"/>
</dbReference>
<dbReference type="Pfam" id="PF03918">
    <property type="entry name" value="CcmH"/>
    <property type="match status" value="1"/>
</dbReference>
<evidence type="ECO:0000256" key="1">
    <source>
        <dbReference type="ARBA" id="ARBA00010342"/>
    </source>
</evidence>
<dbReference type="PANTHER" id="PTHR47870:SF1">
    <property type="entry name" value="CYTOCHROME C-TYPE BIOGENESIS PROTEIN CCMH"/>
    <property type="match status" value="1"/>
</dbReference>
<dbReference type="RefSeq" id="WP_051001178.1">
    <property type="nucleotide sequence ID" value="NZ_CP044331.1"/>
</dbReference>
<evidence type="ECO:0000256" key="8">
    <source>
        <dbReference type="ARBA" id="ARBA00060491"/>
    </source>
</evidence>
<reference evidence="11 12" key="1">
    <citation type="submission" date="2019-09" db="EMBL/GenBank/DDBJ databases">
        <title>Isolation and complete genome sequencing of Methylocystis species.</title>
        <authorList>
            <person name="Rumah B.L."/>
            <person name="Stead C.E."/>
            <person name="Stevens B.C."/>
            <person name="Minton N.P."/>
            <person name="Grosse-Honebrink A."/>
            <person name="Zhang Y."/>
        </authorList>
    </citation>
    <scope>NUCLEOTIDE SEQUENCE [LARGE SCALE GENOMIC DNA]</scope>
    <source>
        <strain evidence="11 12">BRCS2</strain>
    </source>
</reference>
<dbReference type="Gene3D" id="1.10.8.640">
    <property type="entry name" value="Cytochrome C biogenesis protein"/>
    <property type="match status" value="1"/>
</dbReference>
<dbReference type="InterPro" id="IPR005616">
    <property type="entry name" value="CcmH/CycL/Ccl2/NrfF_N"/>
</dbReference>
<keyword evidence="5" id="KW-0201">Cytochrome c-type biogenesis</keyword>
<sequence>MLLIIPAHAVTPGEILPDPAMEARARAITGELRCLVCQNQSVDDSDASLARDLRVLVREKLKEGMSDAQVKEYVHARYGDFVLLRPPVKPGTILLWTAPLLALLAGGAAVWSAARRRRAPAETVELTGEERDRLAALGVSQGNDSGLADS</sequence>
<dbReference type="KEGG" id="mpar:F7D14_02890"/>
<comment type="subcellular location">
    <subcellularLocation>
        <location evidence="8">Membrane</location>
        <topology evidence="8">Single-pass membrane protein</topology>
        <orientation evidence="8">Periplasmic side</orientation>
    </subcellularLocation>
</comment>
<feature type="domain" description="CcmH/CycL/Ccl2/NrfF N-terminal" evidence="10">
    <location>
        <begin position="2"/>
        <end position="137"/>
    </location>
</feature>
<comment type="function">
    <text evidence="7">Required for the biogenesis of c-type cytochromes. Possible subunit of a heme lyase.</text>
</comment>
<evidence type="ECO:0000256" key="4">
    <source>
        <dbReference type="ARBA" id="ARBA00022729"/>
    </source>
</evidence>
<evidence type="ECO:0000259" key="10">
    <source>
        <dbReference type="Pfam" id="PF03918"/>
    </source>
</evidence>
<proteinExistence type="inferred from homology"/>
<evidence type="ECO:0000313" key="12">
    <source>
        <dbReference type="Proteomes" id="UP000422569"/>
    </source>
</evidence>
<gene>
    <name evidence="11" type="ORF">F7D14_02890</name>
</gene>
<keyword evidence="2 9" id="KW-0349">Heme</keyword>
<protein>
    <recommendedName>
        <fullName evidence="9">Cytochrome c-type biogenesis protein</fullName>
    </recommendedName>
</protein>
<comment type="similarity">
    <text evidence="1 9">Belongs to the CcmH/CycL/Ccl2/NrfF family.</text>
</comment>
<dbReference type="FunFam" id="1.10.8.640:FF:000001">
    <property type="entry name" value="Cytochrome c-type biogenesis protein"/>
    <property type="match status" value="1"/>
</dbReference>
<dbReference type="GO" id="GO:0005886">
    <property type="term" value="C:plasma membrane"/>
    <property type="evidence" value="ECO:0007669"/>
    <property type="project" value="TreeGrafter"/>
</dbReference>
<keyword evidence="3 9" id="KW-0479">Metal-binding</keyword>